<dbReference type="RefSeq" id="WP_066269058.1">
    <property type="nucleotide sequence ID" value="NZ_JARMAB010000012.1"/>
</dbReference>
<dbReference type="PIRSF" id="PIRSF012524">
    <property type="entry name" value="YitL_S1"/>
    <property type="match status" value="1"/>
</dbReference>
<dbReference type="Proteomes" id="UP001341444">
    <property type="component" value="Unassembled WGS sequence"/>
</dbReference>
<dbReference type="InterPro" id="IPR036388">
    <property type="entry name" value="WH-like_DNA-bd_sf"/>
</dbReference>
<organism evidence="6 7">
    <name type="scientific">Heyndrickxia acidicola</name>
    <dbReference type="NCBI Taxonomy" id="209389"/>
    <lineage>
        <taxon>Bacteria</taxon>
        <taxon>Bacillati</taxon>
        <taxon>Bacillota</taxon>
        <taxon>Bacilli</taxon>
        <taxon>Bacillales</taxon>
        <taxon>Bacillaceae</taxon>
        <taxon>Heyndrickxia</taxon>
    </lineage>
</organism>
<comment type="caution">
    <text evidence="6">The sequence shown here is derived from an EMBL/GenBank/DDBJ whole genome shotgun (WGS) entry which is preliminary data.</text>
</comment>
<evidence type="ECO:0000313" key="6">
    <source>
        <dbReference type="EMBL" id="MED1203322.1"/>
    </source>
</evidence>
<dbReference type="Gene3D" id="1.10.10.10">
    <property type="entry name" value="Winged helix-like DNA-binding domain superfamily/Winged helix DNA-binding domain"/>
    <property type="match status" value="1"/>
</dbReference>
<dbReference type="PANTHER" id="PTHR37296">
    <property type="entry name" value="CONSERVED VIRULENCE FACTOR B"/>
    <property type="match status" value="1"/>
</dbReference>
<evidence type="ECO:0000259" key="5">
    <source>
        <dbReference type="Pfam" id="PF21543"/>
    </source>
</evidence>
<dbReference type="EMBL" id="JARMAB010000012">
    <property type="protein sequence ID" value="MED1203322.1"/>
    <property type="molecule type" value="Genomic_DNA"/>
</dbReference>
<sequence>MDNLQAGTVVTLDVDRDVEFGYFLTNGEEDVLLHHNEMTEGFDPDQPVTVFLFQDHQGRLAATMTIPFIVMGKYEWAEVVEVRDDLGVFVNIGISKDILVSKDDLPAIYSLWPEVGDRLFVTLKTDRRGRLFGKLAVEDIIRGVAAKATRKDFNKNVTGWAYRLLKVGTFILTIENYIGFIHESQRKEEPRLGQKVEGRIVDVKEDGSVNVSLLGRKQETMGEDADEILAYMDSRGGKMPFWDKSTPEDILDRFDMSKASFKRALGKLMKEGVVYQEEGWTYRKE</sequence>
<protein>
    <submittedName>
        <fullName evidence="6">S1-like domain-containing RNA-binding protein</fullName>
    </submittedName>
</protein>
<feature type="domain" description="Conserved virulence factor B second S1" evidence="4">
    <location>
        <begin position="74"/>
        <end position="134"/>
    </location>
</feature>
<evidence type="ECO:0000259" key="3">
    <source>
        <dbReference type="Pfam" id="PF17783"/>
    </source>
</evidence>
<accession>A0ABU6MF60</accession>
<dbReference type="Pfam" id="PF13509">
    <property type="entry name" value="S1_2"/>
    <property type="match status" value="1"/>
</dbReference>
<dbReference type="InterPro" id="IPR012340">
    <property type="entry name" value="NA-bd_OB-fold"/>
</dbReference>
<proteinExistence type="inferred from homology"/>
<evidence type="ECO:0000256" key="1">
    <source>
        <dbReference type="PIRNR" id="PIRNR012524"/>
    </source>
</evidence>
<dbReference type="InterPro" id="IPR048588">
    <property type="entry name" value="CvfB_S1_2nd"/>
</dbReference>
<dbReference type="InterPro" id="IPR040764">
    <property type="entry name" value="CvfB_WH"/>
</dbReference>
<dbReference type="Gene3D" id="2.40.50.140">
    <property type="entry name" value="Nucleic acid-binding proteins"/>
    <property type="match status" value="2"/>
</dbReference>
<dbReference type="PANTHER" id="PTHR37296:SF1">
    <property type="entry name" value="CONSERVED VIRULENCE FACTOR B"/>
    <property type="match status" value="1"/>
</dbReference>
<keyword evidence="7" id="KW-1185">Reference proteome</keyword>
<evidence type="ECO:0000259" key="2">
    <source>
        <dbReference type="Pfam" id="PF13509"/>
    </source>
</evidence>
<feature type="domain" description="Conserved virulence factor B-like winged helix" evidence="3">
    <location>
        <begin position="226"/>
        <end position="282"/>
    </location>
</feature>
<feature type="domain" description="Conserved virulence factor B first S1" evidence="2">
    <location>
        <begin position="7"/>
        <end position="64"/>
    </location>
</feature>
<dbReference type="InterPro" id="IPR014464">
    <property type="entry name" value="CvfB_fam"/>
</dbReference>
<reference evidence="6 7" key="1">
    <citation type="submission" date="2023-03" db="EMBL/GenBank/DDBJ databases">
        <title>Bacillus Genome Sequencing.</title>
        <authorList>
            <person name="Dunlap C."/>
        </authorList>
    </citation>
    <scope>NUCLEOTIDE SEQUENCE [LARGE SCALE GENOMIC DNA]</scope>
    <source>
        <strain evidence="6 7">B-23453</strain>
    </source>
</reference>
<dbReference type="Pfam" id="PF21543">
    <property type="entry name" value="CvfB_2nd"/>
    <property type="match status" value="1"/>
</dbReference>
<dbReference type="Pfam" id="PF21191">
    <property type="entry name" value="CvfB_1st"/>
    <property type="match status" value="1"/>
</dbReference>
<feature type="domain" description="Conserved virulence factor B third S1" evidence="5">
    <location>
        <begin position="143"/>
        <end position="213"/>
    </location>
</feature>
<evidence type="ECO:0000259" key="4">
    <source>
        <dbReference type="Pfam" id="PF21191"/>
    </source>
</evidence>
<gene>
    <name evidence="6" type="ORF">P4T90_09545</name>
</gene>
<comment type="similarity">
    <text evidence="1">Belongs to the CvfB family.</text>
</comment>
<dbReference type="InterPro" id="IPR048587">
    <property type="entry name" value="CvfB_S1_3rd"/>
</dbReference>
<name>A0ABU6MF60_9BACI</name>
<dbReference type="Pfam" id="PF17783">
    <property type="entry name" value="WHD_CvfB"/>
    <property type="match status" value="1"/>
</dbReference>
<dbReference type="InterPro" id="IPR039566">
    <property type="entry name" value="CvfB_S1_st"/>
</dbReference>
<evidence type="ECO:0000313" key="7">
    <source>
        <dbReference type="Proteomes" id="UP001341444"/>
    </source>
</evidence>